<sequence length="142" mass="15771">MASPTDDPPDTRTPTELPLPLRWLLKVFAVLCLILGLVGVFVPGLPTTVFILMAAWAAARCSPALYRWLWHHRLFGPMLRNWANGGCVSRRAKWSATLMMGLSSIILSFTQAPLWAVALASICMACVLAWLWRRPEPARNSA</sequence>
<keyword evidence="3" id="KW-1185">Reference proteome</keyword>
<feature type="transmembrane region" description="Helical" evidence="1">
    <location>
        <begin position="23"/>
        <end position="42"/>
    </location>
</feature>
<dbReference type="STRING" id="592050.SAMN05421875_101111"/>
<dbReference type="PIRSF" id="PIRSF016789">
    <property type="entry name" value="DUF454"/>
    <property type="match status" value="1"/>
</dbReference>
<proteinExistence type="predicted"/>
<dbReference type="Proteomes" id="UP000199002">
    <property type="component" value="Unassembled WGS sequence"/>
</dbReference>
<accession>A0A1H3VG29</accession>
<evidence type="ECO:0000256" key="1">
    <source>
        <dbReference type="SAM" id="Phobius"/>
    </source>
</evidence>
<evidence type="ECO:0008006" key="4">
    <source>
        <dbReference type="Google" id="ProtNLM"/>
    </source>
</evidence>
<keyword evidence="1" id="KW-0812">Transmembrane</keyword>
<protein>
    <recommendedName>
        <fullName evidence="4">DUF454 domain-containing protein</fullName>
    </recommendedName>
</protein>
<dbReference type="PANTHER" id="PTHR35813:SF1">
    <property type="entry name" value="INNER MEMBRANE PROTEIN YBAN"/>
    <property type="match status" value="1"/>
</dbReference>
<feature type="transmembrane region" description="Helical" evidence="1">
    <location>
        <begin position="48"/>
        <end position="70"/>
    </location>
</feature>
<dbReference type="AlphaFoldDB" id="A0A1H3VG29"/>
<dbReference type="PANTHER" id="PTHR35813">
    <property type="entry name" value="INNER MEMBRANE PROTEIN YBAN"/>
    <property type="match status" value="1"/>
</dbReference>
<dbReference type="InterPro" id="IPR007401">
    <property type="entry name" value="DUF454"/>
</dbReference>
<dbReference type="GO" id="GO:0005886">
    <property type="term" value="C:plasma membrane"/>
    <property type="evidence" value="ECO:0007669"/>
    <property type="project" value="TreeGrafter"/>
</dbReference>
<name>A0A1H3VG29_9BURK</name>
<organism evidence="2 3">
    <name type="scientific">Acidovorax soli</name>
    <dbReference type="NCBI Taxonomy" id="592050"/>
    <lineage>
        <taxon>Bacteria</taxon>
        <taxon>Pseudomonadati</taxon>
        <taxon>Pseudomonadota</taxon>
        <taxon>Betaproteobacteria</taxon>
        <taxon>Burkholderiales</taxon>
        <taxon>Comamonadaceae</taxon>
        <taxon>Acidovorax</taxon>
    </lineage>
</organism>
<evidence type="ECO:0000313" key="3">
    <source>
        <dbReference type="Proteomes" id="UP000199002"/>
    </source>
</evidence>
<reference evidence="3" key="1">
    <citation type="submission" date="2016-10" db="EMBL/GenBank/DDBJ databases">
        <authorList>
            <person name="Varghese N."/>
            <person name="Submissions S."/>
        </authorList>
    </citation>
    <scope>NUCLEOTIDE SEQUENCE [LARGE SCALE GENOMIC DNA]</scope>
    <source>
        <strain evidence="3">DSM 25157</strain>
    </source>
</reference>
<dbReference type="RefSeq" id="WP_092696546.1">
    <property type="nucleotide sequence ID" value="NZ_FNQJ01000001.1"/>
</dbReference>
<gene>
    <name evidence="2" type="ORF">SAMN05421875_101111</name>
</gene>
<feature type="transmembrane region" description="Helical" evidence="1">
    <location>
        <begin position="115"/>
        <end position="132"/>
    </location>
</feature>
<dbReference type="EMBL" id="FNQJ01000001">
    <property type="protein sequence ID" value="SDZ73621.1"/>
    <property type="molecule type" value="Genomic_DNA"/>
</dbReference>
<evidence type="ECO:0000313" key="2">
    <source>
        <dbReference type="EMBL" id="SDZ73621.1"/>
    </source>
</evidence>
<keyword evidence="1" id="KW-0472">Membrane</keyword>
<dbReference type="Pfam" id="PF04304">
    <property type="entry name" value="DUF454"/>
    <property type="match status" value="1"/>
</dbReference>
<dbReference type="GeneID" id="34234562"/>
<keyword evidence="1" id="KW-1133">Transmembrane helix</keyword>